<protein>
    <submittedName>
        <fullName evidence="1">Uncharacterized protein</fullName>
    </submittedName>
</protein>
<keyword evidence="2" id="KW-1185">Reference proteome</keyword>
<gene>
    <name evidence="1" type="ORF">Tco_0938487</name>
</gene>
<organism evidence="1 2">
    <name type="scientific">Tanacetum coccineum</name>
    <dbReference type="NCBI Taxonomy" id="301880"/>
    <lineage>
        <taxon>Eukaryota</taxon>
        <taxon>Viridiplantae</taxon>
        <taxon>Streptophyta</taxon>
        <taxon>Embryophyta</taxon>
        <taxon>Tracheophyta</taxon>
        <taxon>Spermatophyta</taxon>
        <taxon>Magnoliopsida</taxon>
        <taxon>eudicotyledons</taxon>
        <taxon>Gunneridae</taxon>
        <taxon>Pentapetalae</taxon>
        <taxon>asterids</taxon>
        <taxon>campanulids</taxon>
        <taxon>Asterales</taxon>
        <taxon>Asteraceae</taxon>
        <taxon>Asteroideae</taxon>
        <taxon>Anthemideae</taxon>
        <taxon>Anthemidinae</taxon>
        <taxon>Tanacetum</taxon>
    </lineage>
</organism>
<evidence type="ECO:0000313" key="2">
    <source>
        <dbReference type="Proteomes" id="UP001151760"/>
    </source>
</evidence>
<sequence length="346" mass="39982">MMILVNIGVINIFPIEHSPQDVNLGFPQSVIACSLTRQTLVNDRSQSSLWLMHVVYIHDVKDLLKYFNIDHAFLVSQKKLIRFCVFDLLNSVPELLHENFRDFSRDSDRLVAGIVLDDIDDNLKRRFLLWYSSLQSHIGGTDLDSFLSGNPLFITSSHLTVISGLPVVIAVWIDLTPEEKERYEADIHATNILLQGLPKDIYTLINHYTNAKDILDDVNMLLEGSEITKDKRESQLYDDFEHFCQNKGETIYEYYDRFVTAIKLNRSLKTFNYDQMYAYLKQHEAHANENKMMLERYNQHAIDPLAFVSNISPQQYTTQSSAILQSAYVLAVTHQPQFVDNTKHDS</sequence>
<dbReference type="EMBL" id="BQNB010015318">
    <property type="protein sequence ID" value="GJT38622.1"/>
    <property type="molecule type" value="Genomic_DNA"/>
</dbReference>
<comment type="caution">
    <text evidence="1">The sequence shown here is derived from an EMBL/GenBank/DDBJ whole genome shotgun (WGS) entry which is preliminary data.</text>
</comment>
<reference evidence="1" key="1">
    <citation type="journal article" date="2022" name="Int. J. Mol. Sci.">
        <title>Draft Genome of Tanacetum Coccineum: Genomic Comparison of Closely Related Tanacetum-Family Plants.</title>
        <authorList>
            <person name="Yamashiro T."/>
            <person name="Shiraishi A."/>
            <person name="Nakayama K."/>
            <person name="Satake H."/>
        </authorList>
    </citation>
    <scope>NUCLEOTIDE SEQUENCE</scope>
</reference>
<reference evidence="1" key="2">
    <citation type="submission" date="2022-01" db="EMBL/GenBank/DDBJ databases">
        <authorList>
            <person name="Yamashiro T."/>
            <person name="Shiraishi A."/>
            <person name="Satake H."/>
            <person name="Nakayama K."/>
        </authorList>
    </citation>
    <scope>NUCLEOTIDE SEQUENCE</scope>
</reference>
<dbReference type="Proteomes" id="UP001151760">
    <property type="component" value="Unassembled WGS sequence"/>
</dbReference>
<name>A0ABQ5DHZ2_9ASTR</name>
<accession>A0ABQ5DHZ2</accession>
<proteinExistence type="predicted"/>
<evidence type="ECO:0000313" key="1">
    <source>
        <dbReference type="EMBL" id="GJT38622.1"/>
    </source>
</evidence>